<proteinExistence type="predicted"/>
<reference evidence="1" key="1">
    <citation type="submission" date="2018-05" db="EMBL/GenBank/DDBJ databases">
        <title>Draft genome of Mucuna pruriens seed.</title>
        <authorList>
            <person name="Nnadi N.E."/>
            <person name="Vos R."/>
            <person name="Hasami M.H."/>
            <person name="Devisetty U.K."/>
            <person name="Aguiy J.C."/>
        </authorList>
    </citation>
    <scope>NUCLEOTIDE SEQUENCE [LARGE SCALE GENOMIC DNA]</scope>
    <source>
        <strain evidence="1">JCA_2017</strain>
    </source>
</reference>
<dbReference type="OrthoDB" id="1434716at2759"/>
<feature type="non-terminal residue" evidence="1">
    <location>
        <position position="259"/>
    </location>
</feature>
<evidence type="ECO:0000313" key="2">
    <source>
        <dbReference type="Proteomes" id="UP000257109"/>
    </source>
</evidence>
<dbReference type="EMBL" id="QJKJ01012864">
    <property type="protein sequence ID" value="RDX67737.1"/>
    <property type="molecule type" value="Genomic_DNA"/>
</dbReference>
<evidence type="ECO:0000313" key="1">
    <source>
        <dbReference type="EMBL" id="RDX67737.1"/>
    </source>
</evidence>
<dbReference type="PANTHER" id="PTHR33116:SF78">
    <property type="entry name" value="OS12G0587133 PROTEIN"/>
    <property type="match status" value="1"/>
</dbReference>
<protein>
    <submittedName>
        <fullName evidence="1">Ribonuclease H protein</fullName>
    </submittedName>
</protein>
<organism evidence="1 2">
    <name type="scientific">Mucuna pruriens</name>
    <name type="common">Velvet bean</name>
    <name type="synonym">Dolichos pruriens</name>
    <dbReference type="NCBI Taxonomy" id="157652"/>
    <lineage>
        <taxon>Eukaryota</taxon>
        <taxon>Viridiplantae</taxon>
        <taxon>Streptophyta</taxon>
        <taxon>Embryophyta</taxon>
        <taxon>Tracheophyta</taxon>
        <taxon>Spermatophyta</taxon>
        <taxon>Magnoliopsida</taxon>
        <taxon>eudicotyledons</taxon>
        <taxon>Gunneridae</taxon>
        <taxon>Pentapetalae</taxon>
        <taxon>rosids</taxon>
        <taxon>fabids</taxon>
        <taxon>Fabales</taxon>
        <taxon>Fabaceae</taxon>
        <taxon>Papilionoideae</taxon>
        <taxon>50 kb inversion clade</taxon>
        <taxon>NPAAA clade</taxon>
        <taxon>indigoferoid/millettioid clade</taxon>
        <taxon>Phaseoleae</taxon>
        <taxon>Mucuna</taxon>
    </lineage>
</organism>
<feature type="non-terminal residue" evidence="1">
    <location>
        <position position="1"/>
    </location>
</feature>
<keyword evidence="2" id="KW-1185">Reference proteome</keyword>
<comment type="caution">
    <text evidence="1">The sequence shown here is derived from an EMBL/GenBank/DDBJ whole genome shotgun (WGS) entry which is preliminary data.</text>
</comment>
<dbReference type="Proteomes" id="UP000257109">
    <property type="component" value="Unassembled WGS sequence"/>
</dbReference>
<name>A0A371ENW4_MUCPR</name>
<dbReference type="PANTHER" id="PTHR33116">
    <property type="entry name" value="REVERSE TRANSCRIPTASE ZINC-BINDING DOMAIN-CONTAINING PROTEIN-RELATED-RELATED"/>
    <property type="match status" value="1"/>
</dbReference>
<gene>
    <name evidence="1" type="ORF">CR513_53347</name>
</gene>
<accession>A0A371ENW4</accession>
<dbReference type="AlphaFoldDB" id="A0A371ENW4"/>
<sequence length="259" mass="30356">MHKKKGKSSFMIVKVDLAKEIVFTDHFCKLILSCVSSTSIELCKVTQFHHTCFFIEGLAHLIEREVAYNNWKPSKLCRVEPSISHLFFLMSSYCLERPINVHNSRTMKLSCISGFHLTSNLGKYLGVLMLHDRKKNETYAYLLEKTQHPLSNWRANSLSFAGRCTLAKVVVATLPTYTMCWKYYRYMIRYDREIKFSSRCGMYEFRNLHMFNHALIMKLGKGLITNPNVLWVLRRIDHESKVWRGILSTWKSLLLGGRW</sequence>
<dbReference type="STRING" id="157652.A0A371ENW4"/>